<feature type="region of interest" description="Disordered" evidence="1">
    <location>
        <begin position="218"/>
        <end position="287"/>
    </location>
</feature>
<name>A0AA88GNI4_NAELO</name>
<feature type="region of interest" description="Disordered" evidence="1">
    <location>
        <begin position="300"/>
        <end position="326"/>
    </location>
</feature>
<gene>
    <name evidence="2" type="ORF">C9374_004351</name>
</gene>
<dbReference type="GeneID" id="68096806"/>
<dbReference type="AlphaFoldDB" id="A0AA88GNI4"/>
<feature type="compositionally biased region" description="Low complexity" evidence="1">
    <location>
        <begin position="226"/>
        <end position="237"/>
    </location>
</feature>
<keyword evidence="3" id="KW-1185">Reference proteome</keyword>
<reference evidence="2 3" key="1">
    <citation type="journal article" date="2018" name="BMC Genomics">
        <title>The genome of Naegleria lovaniensis, the basis for a comparative approach to unravel pathogenicity factors of the human pathogenic amoeba N. fowleri.</title>
        <authorList>
            <person name="Liechti N."/>
            <person name="Schurch N."/>
            <person name="Bruggmann R."/>
            <person name="Wittwer M."/>
        </authorList>
    </citation>
    <scope>NUCLEOTIDE SEQUENCE [LARGE SCALE GENOMIC DNA]</scope>
    <source>
        <strain evidence="2 3">ATCC 30569</strain>
    </source>
</reference>
<proteinExistence type="predicted"/>
<accession>A0AA88GNI4</accession>
<dbReference type="Proteomes" id="UP000816034">
    <property type="component" value="Unassembled WGS sequence"/>
</dbReference>
<evidence type="ECO:0000256" key="1">
    <source>
        <dbReference type="SAM" id="MobiDB-lite"/>
    </source>
</evidence>
<feature type="region of interest" description="Disordered" evidence="1">
    <location>
        <begin position="50"/>
        <end position="158"/>
    </location>
</feature>
<feature type="compositionally biased region" description="Polar residues" evidence="1">
    <location>
        <begin position="107"/>
        <end position="123"/>
    </location>
</feature>
<organism evidence="2 3">
    <name type="scientific">Naegleria lovaniensis</name>
    <name type="common">Amoeba</name>
    <dbReference type="NCBI Taxonomy" id="51637"/>
    <lineage>
        <taxon>Eukaryota</taxon>
        <taxon>Discoba</taxon>
        <taxon>Heterolobosea</taxon>
        <taxon>Tetramitia</taxon>
        <taxon>Eutetramitia</taxon>
        <taxon>Vahlkampfiidae</taxon>
        <taxon>Naegleria</taxon>
    </lineage>
</organism>
<evidence type="ECO:0000313" key="2">
    <source>
        <dbReference type="EMBL" id="KAG2383680.1"/>
    </source>
</evidence>
<feature type="compositionally biased region" description="Polar residues" evidence="1">
    <location>
        <begin position="240"/>
        <end position="274"/>
    </location>
</feature>
<feature type="region of interest" description="Disordered" evidence="1">
    <location>
        <begin position="1"/>
        <end position="25"/>
    </location>
</feature>
<dbReference type="RefSeq" id="XP_044549359.1">
    <property type="nucleotide sequence ID" value="XM_044693981.1"/>
</dbReference>
<protein>
    <submittedName>
        <fullName evidence="2">Uncharacterized protein</fullName>
    </submittedName>
</protein>
<dbReference type="EMBL" id="PYSW02000020">
    <property type="protein sequence ID" value="KAG2383680.1"/>
    <property type="molecule type" value="Genomic_DNA"/>
</dbReference>
<feature type="compositionally biased region" description="Low complexity" evidence="1">
    <location>
        <begin position="275"/>
        <end position="287"/>
    </location>
</feature>
<comment type="caution">
    <text evidence="2">The sequence shown here is derived from an EMBL/GenBank/DDBJ whole genome shotgun (WGS) entry which is preliminary data.</text>
</comment>
<evidence type="ECO:0000313" key="3">
    <source>
        <dbReference type="Proteomes" id="UP000816034"/>
    </source>
</evidence>
<sequence>MYNRQPVYQDDHDFPIEPGRQISSYGRPLQNQYQTSNAFVYQQQPLIQGNRSYPYGGGGSSSSTFVTTNSRPIPSHAGVPSSHAYQQPRAVSHQSLNRHQQKPPTKIYSSSKGATSNINNSRTMVKPVGRVPMMMRGGPRFRAPRSGPKDDHDDDYVDDHDFDDYAYTDTSSYVDDLGYQDTYDTSTFASNYYDSNSIFNNYDSSSFNTFLYQNQGTLPDPVTTIPPQQDSQPPVDDTLQDPNALSTTDGSDPNTASTSFDPSTSSAVDTSAFQSSDHSSTTYDSSAGYDIGSYSGGGYDSGSYSGGYDSGAYSGGGYDYSGGGGGGFDYGGGGGFDF</sequence>